<evidence type="ECO:0000313" key="1">
    <source>
        <dbReference type="EMBL" id="GAG27368.1"/>
    </source>
</evidence>
<comment type="caution">
    <text evidence="1">The sequence shown here is derived from an EMBL/GenBank/DDBJ whole genome shotgun (WGS) entry which is preliminary data.</text>
</comment>
<dbReference type="AlphaFoldDB" id="X0WS58"/>
<reference evidence="1" key="1">
    <citation type="journal article" date="2014" name="Front. Microbiol.">
        <title>High frequency of phylogenetically diverse reductive dehalogenase-homologous genes in deep subseafloor sedimentary metagenomes.</title>
        <authorList>
            <person name="Kawai M."/>
            <person name="Futagami T."/>
            <person name="Toyoda A."/>
            <person name="Takaki Y."/>
            <person name="Nishi S."/>
            <person name="Hori S."/>
            <person name="Arai W."/>
            <person name="Tsubouchi T."/>
            <person name="Morono Y."/>
            <person name="Uchiyama I."/>
            <person name="Ito T."/>
            <person name="Fujiyama A."/>
            <person name="Inagaki F."/>
            <person name="Takami H."/>
        </authorList>
    </citation>
    <scope>NUCLEOTIDE SEQUENCE</scope>
    <source>
        <strain evidence="1">Expedition CK06-06</strain>
    </source>
</reference>
<gene>
    <name evidence="1" type="ORF">S01H1_52063</name>
</gene>
<name>X0WS58_9ZZZZ</name>
<proteinExistence type="predicted"/>
<dbReference type="EMBL" id="BARS01033634">
    <property type="protein sequence ID" value="GAG27368.1"/>
    <property type="molecule type" value="Genomic_DNA"/>
</dbReference>
<sequence>MYKMKSRGLGDDIEKFTKFTGIKKAVDVVAEKLNKDCGCTERRDGLNRMFPYKK</sequence>
<organism evidence="1">
    <name type="scientific">marine sediment metagenome</name>
    <dbReference type="NCBI Taxonomy" id="412755"/>
    <lineage>
        <taxon>unclassified sequences</taxon>
        <taxon>metagenomes</taxon>
        <taxon>ecological metagenomes</taxon>
    </lineage>
</organism>
<protein>
    <submittedName>
        <fullName evidence="1">Uncharacterized protein</fullName>
    </submittedName>
</protein>
<accession>X0WS58</accession>